<dbReference type="SUPFAM" id="SSF53807">
    <property type="entry name" value="Helical backbone' metal receptor"/>
    <property type="match status" value="1"/>
</dbReference>
<dbReference type="PANTHER" id="PTHR30532">
    <property type="entry name" value="IRON III DICITRATE-BINDING PERIPLASMIC PROTEIN"/>
    <property type="match status" value="1"/>
</dbReference>
<dbReference type="OrthoDB" id="1846031at2"/>
<evidence type="ECO:0000313" key="8">
    <source>
        <dbReference type="Proteomes" id="UP000193090"/>
    </source>
</evidence>
<sequence>MAQQWSRRGFFGVAAAGLIAAGLPAACARTEDDEDDPGKPVTIRHLFGETVIDGPPARVVSAGYTGQDDLLAVGVVPVGVTYWFGDQPFAVWPWARTQLGAAEPAVLTLDAGIDVDAVAALEPDLIVATNAGVDADTYAALSEVAPTVPQSGPDAFFEPWRDQAATIGRAVFAGERMRGIIDGVDARFASVAEAHPQFRDRTVMLLDGRLERGEVVAAQGWRTEFLTAMGLRVADRLGEFGDGVRAVIPRDRIRQVLDTADVVIWTTDSEPDADALRADPEIAAVHTPQVFTPPELSGAIAFASPLSYPVVADQLPPLLIDAL</sequence>
<keyword evidence="3" id="KW-0813">Transport</keyword>
<dbReference type="Pfam" id="PF01497">
    <property type="entry name" value="Peripla_BP_2"/>
    <property type="match status" value="1"/>
</dbReference>
<comment type="subcellular location">
    <subcellularLocation>
        <location evidence="1">Cell envelope</location>
    </subcellularLocation>
</comment>
<evidence type="ECO:0000256" key="5">
    <source>
        <dbReference type="SAM" id="SignalP"/>
    </source>
</evidence>
<dbReference type="Gene3D" id="3.40.50.1980">
    <property type="entry name" value="Nitrogenase molybdenum iron protein domain"/>
    <property type="match status" value="2"/>
</dbReference>
<dbReference type="InterPro" id="IPR002491">
    <property type="entry name" value="ABC_transptr_periplasmic_BD"/>
</dbReference>
<dbReference type="GO" id="GO:1901678">
    <property type="term" value="P:iron coordination entity transport"/>
    <property type="evidence" value="ECO:0007669"/>
    <property type="project" value="UniProtKB-ARBA"/>
</dbReference>
<reference evidence="7 8" key="1">
    <citation type="submission" date="2016-01" db="EMBL/GenBank/DDBJ databases">
        <title>The new phylogeny of the genus Mycobacterium.</title>
        <authorList>
            <person name="Tarcisio F."/>
            <person name="Conor M."/>
            <person name="Antonella G."/>
            <person name="Elisabetta G."/>
            <person name="Giulia F.S."/>
            <person name="Sara T."/>
            <person name="Anna F."/>
            <person name="Clotilde B."/>
            <person name="Roberto B."/>
            <person name="Veronica D.S."/>
            <person name="Fabio R."/>
            <person name="Monica P."/>
            <person name="Olivier J."/>
            <person name="Enrico T."/>
            <person name="Nicola S."/>
        </authorList>
    </citation>
    <scope>NUCLEOTIDE SEQUENCE [LARGE SCALE GENOMIC DNA]</scope>
    <source>
        <strain evidence="7 8">DSM 44153</strain>
    </source>
</reference>
<keyword evidence="8" id="KW-1185">Reference proteome</keyword>
<feature type="signal peptide" evidence="5">
    <location>
        <begin position="1"/>
        <end position="28"/>
    </location>
</feature>
<feature type="domain" description="Fe/B12 periplasmic-binding" evidence="6">
    <location>
        <begin position="58"/>
        <end position="323"/>
    </location>
</feature>
<dbReference type="PROSITE" id="PS51318">
    <property type="entry name" value="TAT"/>
    <property type="match status" value="1"/>
</dbReference>
<dbReference type="PROSITE" id="PS50983">
    <property type="entry name" value="FE_B12_PBP"/>
    <property type="match status" value="1"/>
</dbReference>
<dbReference type="RefSeq" id="WP_085111186.1">
    <property type="nucleotide sequence ID" value="NZ_JACKSN010000018.1"/>
</dbReference>
<proteinExistence type="inferred from homology"/>
<evidence type="ECO:0000256" key="2">
    <source>
        <dbReference type="ARBA" id="ARBA00008814"/>
    </source>
</evidence>
<protein>
    <submittedName>
        <fullName evidence="7">Iron ABC transporter substrate-binding protein</fullName>
    </submittedName>
</protein>
<dbReference type="AlphaFoldDB" id="A0A1X2EFG0"/>
<dbReference type="GO" id="GO:0030288">
    <property type="term" value="C:outer membrane-bounded periplasmic space"/>
    <property type="evidence" value="ECO:0007669"/>
    <property type="project" value="TreeGrafter"/>
</dbReference>
<keyword evidence="4 5" id="KW-0732">Signal</keyword>
<comment type="similarity">
    <text evidence="2">Belongs to the bacterial solute-binding protein 8 family.</text>
</comment>
<evidence type="ECO:0000256" key="3">
    <source>
        <dbReference type="ARBA" id="ARBA00022448"/>
    </source>
</evidence>
<evidence type="ECO:0000259" key="6">
    <source>
        <dbReference type="PROSITE" id="PS50983"/>
    </source>
</evidence>
<dbReference type="STRING" id="1798.AWC30_15980"/>
<gene>
    <name evidence="7" type="ORF">AWC30_15980</name>
</gene>
<evidence type="ECO:0000256" key="4">
    <source>
        <dbReference type="ARBA" id="ARBA00022729"/>
    </source>
</evidence>
<feature type="chain" id="PRO_5039032135" evidence="5">
    <location>
        <begin position="29"/>
        <end position="323"/>
    </location>
</feature>
<dbReference type="InterPro" id="IPR006311">
    <property type="entry name" value="TAT_signal"/>
</dbReference>
<organism evidence="7 8">
    <name type="scientific">Mycolicibacillus trivialis</name>
    <dbReference type="NCBI Taxonomy" id="1798"/>
    <lineage>
        <taxon>Bacteria</taxon>
        <taxon>Bacillati</taxon>
        <taxon>Actinomycetota</taxon>
        <taxon>Actinomycetes</taxon>
        <taxon>Mycobacteriales</taxon>
        <taxon>Mycobacteriaceae</taxon>
        <taxon>Mycolicibacillus</taxon>
    </lineage>
</organism>
<dbReference type="Proteomes" id="UP000193090">
    <property type="component" value="Unassembled WGS sequence"/>
</dbReference>
<evidence type="ECO:0000256" key="1">
    <source>
        <dbReference type="ARBA" id="ARBA00004196"/>
    </source>
</evidence>
<name>A0A1X2EFG0_9MYCO</name>
<comment type="caution">
    <text evidence="7">The sequence shown here is derived from an EMBL/GenBank/DDBJ whole genome shotgun (WGS) entry which is preliminary data.</text>
</comment>
<dbReference type="InterPro" id="IPR051313">
    <property type="entry name" value="Bact_iron-sidero_bind"/>
</dbReference>
<dbReference type="EMBL" id="LQPZ01000044">
    <property type="protein sequence ID" value="ORX00155.1"/>
    <property type="molecule type" value="Genomic_DNA"/>
</dbReference>
<accession>A0A1X2EFG0</accession>
<evidence type="ECO:0000313" key="7">
    <source>
        <dbReference type="EMBL" id="ORX00155.1"/>
    </source>
</evidence>
<dbReference type="PANTHER" id="PTHR30532:SF24">
    <property type="entry name" value="FERRIC ENTEROBACTIN-BINDING PERIPLASMIC PROTEIN FEPB"/>
    <property type="match status" value="1"/>
</dbReference>